<dbReference type="EMBL" id="FPHF01000045">
    <property type="protein sequence ID" value="SFV58410.1"/>
    <property type="molecule type" value="Genomic_DNA"/>
</dbReference>
<dbReference type="Gene3D" id="3.30.310.70">
    <property type="entry name" value="TT1751-like domain"/>
    <property type="match status" value="2"/>
</dbReference>
<accession>A0A1W1BXT1</accession>
<evidence type="ECO:0000313" key="2">
    <source>
        <dbReference type="EMBL" id="SFV58410.1"/>
    </source>
</evidence>
<protein>
    <recommendedName>
        <fullName evidence="1">DUF302 domain-containing protein</fullName>
    </recommendedName>
</protein>
<dbReference type="Pfam" id="PF03625">
    <property type="entry name" value="DUF302"/>
    <property type="match status" value="1"/>
</dbReference>
<sequence length="343" mass="38573">MKLLSTILTTLALSIPFTSSLSADNTFTPSSNTKLAVEYTIDGNIDEDFFKFSKKATEEINFFLNDPHHNVNIVYEQQVGKTSLNQLSFSSLVNDKVARPLMNIDPRIGGFTPFNLVIYRKKSDNKTVITHIMPRAALDVLQISDQSVRETFIKMFEPLDAAIEKRYPAATKSYTKIQGFAKKTMMNFEIPFDEPEDIDDFFDDFQERFEAAFETKGYIIAGFYNMKESLNSEDETDEGAMPGYSAYIVYSLCHVPFSYTIFDGKNPMPQAAIFAPCSMYAYIKEGENKIIIGMPTLGAWAAALNITDKEKLAKIAQLDTEIPAIIHSLGGIDTDNQNPLLRK</sequence>
<name>A0A1W1BXT1_9ZZZZ</name>
<dbReference type="InterPro" id="IPR035923">
    <property type="entry name" value="TT1751-like_sf"/>
</dbReference>
<dbReference type="InterPro" id="IPR005180">
    <property type="entry name" value="DUF302"/>
</dbReference>
<gene>
    <name evidence="2" type="ORF">MNB_SM-4-1618</name>
</gene>
<proteinExistence type="predicted"/>
<dbReference type="AlphaFoldDB" id="A0A1W1BXT1"/>
<organism evidence="2">
    <name type="scientific">hydrothermal vent metagenome</name>
    <dbReference type="NCBI Taxonomy" id="652676"/>
    <lineage>
        <taxon>unclassified sequences</taxon>
        <taxon>metagenomes</taxon>
        <taxon>ecological metagenomes</taxon>
    </lineage>
</organism>
<feature type="domain" description="DUF302" evidence="1">
    <location>
        <begin position="94"/>
        <end position="133"/>
    </location>
</feature>
<dbReference type="SUPFAM" id="SSF103247">
    <property type="entry name" value="TT1751-like"/>
    <property type="match status" value="2"/>
</dbReference>
<reference evidence="2" key="1">
    <citation type="submission" date="2016-10" db="EMBL/GenBank/DDBJ databases">
        <authorList>
            <person name="de Groot N.N."/>
        </authorList>
    </citation>
    <scope>NUCLEOTIDE SEQUENCE</scope>
</reference>
<evidence type="ECO:0000259" key="1">
    <source>
        <dbReference type="Pfam" id="PF03625"/>
    </source>
</evidence>